<feature type="domain" description="Flagellar assembly protein FliH/Type III secretion system HrpE" evidence="11">
    <location>
        <begin position="109"/>
        <end position="235"/>
    </location>
</feature>
<keyword evidence="12" id="KW-0969">Cilium</keyword>
<keyword evidence="8" id="KW-0653">Protein transport</keyword>
<dbReference type="PRINTS" id="PR01003">
    <property type="entry name" value="FLGFLIH"/>
</dbReference>
<dbReference type="AlphaFoldDB" id="A0A853GVS1"/>
<dbReference type="GO" id="GO:0071973">
    <property type="term" value="P:bacterial-type flagellum-dependent cell motility"/>
    <property type="evidence" value="ECO:0007669"/>
    <property type="project" value="InterPro"/>
</dbReference>
<keyword evidence="5" id="KW-0813">Transport</keyword>
<dbReference type="InterPro" id="IPR051472">
    <property type="entry name" value="T3SS_Stator/FliH"/>
</dbReference>
<dbReference type="RefSeq" id="WP_167667400.1">
    <property type="nucleotide sequence ID" value="NZ_JACCEV010000002.1"/>
</dbReference>
<proteinExistence type="inferred from homology"/>
<feature type="region of interest" description="Disordered" evidence="10">
    <location>
        <begin position="20"/>
        <end position="44"/>
    </location>
</feature>
<dbReference type="Proteomes" id="UP000554144">
    <property type="component" value="Unassembled WGS sequence"/>
</dbReference>
<dbReference type="Pfam" id="PF02108">
    <property type="entry name" value="FliH"/>
    <property type="match status" value="1"/>
</dbReference>
<evidence type="ECO:0000256" key="6">
    <source>
        <dbReference type="ARBA" id="ARBA00022490"/>
    </source>
</evidence>
<evidence type="ECO:0000256" key="9">
    <source>
        <dbReference type="ARBA" id="ARBA00023225"/>
    </source>
</evidence>
<keyword evidence="6" id="KW-0963">Cytoplasm</keyword>
<evidence type="ECO:0000256" key="8">
    <source>
        <dbReference type="ARBA" id="ARBA00022927"/>
    </source>
</evidence>
<evidence type="ECO:0000259" key="11">
    <source>
        <dbReference type="Pfam" id="PF02108"/>
    </source>
</evidence>
<sequence>MSDKPAFSSGIEESWKRWEMAAFKDPEADDASEPTATPAAPKVDNAALLRKIQQLRESAQKRGHEEGYAAGHAQGLEAGKAEGHEQGQQQGYEAGFAAGLAAGHDKAAQEAEALNAVATSATASLERMEADMGQALIALSIRIAEQVLRSTLDSHPEKIQDVVHDVLQIEAGKDAMLKLRVNPADAELVQQCLDGDPGARHWRLVADTTISRGGCMVDTALGNIDATLQTRWQRVVSALGHGDKLERLA</sequence>
<dbReference type="GO" id="GO:0003774">
    <property type="term" value="F:cytoskeletal motor activity"/>
    <property type="evidence" value="ECO:0007669"/>
    <property type="project" value="InterPro"/>
</dbReference>
<evidence type="ECO:0000256" key="10">
    <source>
        <dbReference type="SAM" id="MobiDB-lite"/>
    </source>
</evidence>
<comment type="caution">
    <text evidence="12">The sequence shown here is derived from an EMBL/GenBank/DDBJ whole genome shotgun (WGS) entry which is preliminary data.</text>
</comment>
<dbReference type="PANTHER" id="PTHR34982:SF1">
    <property type="entry name" value="FLAGELLAR ASSEMBLY PROTEIN FLIH"/>
    <property type="match status" value="1"/>
</dbReference>
<dbReference type="PANTHER" id="PTHR34982">
    <property type="entry name" value="YOP PROTEINS TRANSLOCATION PROTEIN L"/>
    <property type="match status" value="1"/>
</dbReference>
<dbReference type="NCBIfam" id="NF004270">
    <property type="entry name" value="PRK05687.2-1"/>
    <property type="match status" value="1"/>
</dbReference>
<accession>A0A853GVS1</accession>
<name>A0A853GVS1_9BURK</name>
<evidence type="ECO:0000256" key="1">
    <source>
        <dbReference type="ARBA" id="ARBA00003041"/>
    </source>
</evidence>
<evidence type="ECO:0000256" key="7">
    <source>
        <dbReference type="ARBA" id="ARBA00022795"/>
    </source>
</evidence>
<reference evidence="12 13" key="1">
    <citation type="submission" date="2020-07" db="EMBL/GenBank/DDBJ databases">
        <title>Taxonomic revisions and descriptions of new bacterial species based on genomic comparisons in the high-G+C-content subgroup of the family Alcaligenaceae.</title>
        <authorList>
            <person name="Szabo A."/>
            <person name="Felfoldi T."/>
        </authorList>
    </citation>
    <scope>NUCLEOTIDE SEQUENCE [LARGE SCALE GENOMIC DNA]</scope>
    <source>
        <strain evidence="12 13">DSM 25667</strain>
    </source>
</reference>
<evidence type="ECO:0000256" key="3">
    <source>
        <dbReference type="ARBA" id="ARBA00006602"/>
    </source>
</evidence>
<dbReference type="GO" id="GO:0005829">
    <property type="term" value="C:cytosol"/>
    <property type="evidence" value="ECO:0007669"/>
    <property type="project" value="TreeGrafter"/>
</dbReference>
<evidence type="ECO:0000256" key="5">
    <source>
        <dbReference type="ARBA" id="ARBA00022448"/>
    </source>
</evidence>
<dbReference type="GO" id="GO:0044781">
    <property type="term" value="P:bacterial-type flagellum organization"/>
    <property type="evidence" value="ECO:0007669"/>
    <property type="project" value="UniProtKB-KW"/>
</dbReference>
<evidence type="ECO:0000313" key="12">
    <source>
        <dbReference type="EMBL" id="NYT86237.1"/>
    </source>
</evidence>
<comment type="subcellular location">
    <subcellularLocation>
        <location evidence="2">Cytoplasm</location>
    </subcellularLocation>
</comment>
<evidence type="ECO:0000256" key="4">
    <source>
        <dbReference type="ARBA" id="ARBA00016507"/>
    </source>
</evidence>
<evidence type="ECO:0000313" key="13">
    <source>
        <dbReference type="Proteomes" id="UP000554144"/>
    </source>
</evidence>
<gene>
    <name evidence="12" type="ORF">H0A62_11520</name>
</gene>
<keyword evidence="9" id="KW-1006">Bacterial flagellum protein export</keyword>
<protein>
    <recommendedName>
        <fullName evidence="4">Flagellar assembly protein FliH</fullName>
    </recommendedName>
</protein>
<keyword evidence="7" id="KW-1005">Bacterial flagellum biogenesis</keyword>
<comment type="similarity">
    <text evidence="3">Belongs to the FliH family.</text>
</comment>
<keyword evidence="13" id="KW-1185">Reference proteome</keyword>
<dbReference type="EMBL" id="JACCEV010000002">
    <property type="protein sequence ID" value="NYT86237.1"/>
    <property type="molecule type" value="Genomic_DNA"/>
</dbReference>
<dbReference type="GO" id="GO:0009288">
    <property type="term" value="C:bacterial-type flagellum"/>
    <property type="evidence" value="ECO:0007669"/>
    <property type="project" value="InterPro"/>
</dbReference>
<keyword evidence="12" id="KW-0282">Flagellum</keyword>
<dbReference type="InterPro" id="IPR018035">
    <property type="entry name" value="Flagellar_FliH/T3SS_HrpE"/>
</dbReference>
<organism evidence="12 13">
    <name type="scientific">Pollutimonas harenae</name>
    <dbReference type="NCBI Taxonomy" id="657015"/>
    <lineage>
        <taxon>Bacteria</taxon>
        <taxon>Pseudomonadati</taxon>
        <taxon>Pseudomonadota</taxon>
        <taxon>Betaproteobacteria</taxon>
        <taxon>Burkholderiales</taxon>
        <taxon>Alcaligenaceae</taxon>
        <taxon>Pollutimonas</taxon>
    </lineage>
</organism>
<keyword evidence="12" id="KW-0966">Cell projection</keyword>
<dbReference type="InterPro" id="IPR000563">
    <property type="entry name" value="Flag_FliH"/>
</dbReference>
<evidence type="ECO:0000256" key="2">
    <source>
        <dbReference type="ARBA" id="ARBA00004496"/>
    </source>
</evidence>
<comment type="function">
    <text evidence="1">Needed for flagellar regrowth and assembly.</text>
</comment>
<dbReference type="GO" id="GO:0015031">
    <property type="term" value="P:protein transport"/>
    <property type="evidence" value="ECO:0007669"/>
    <property type="project" value="UniProtKB-KW"/>
</dbReference>